<dbReference type="PROSITE" id="PS50850">
    <property type="entry name" value="MFS"/>
    <property type="match status" value="1"/>
</dbReference>
<feature type="transmembrane region" description="Helical" evidence="8">
    <location>
        <begin position="152"/>
        <end position="173"/>
    </location>
</feature>
<feature type="transmembrane region" description="Helical" evidence="8">
    <location>
        <begin position="86"/>
        <end position="107"/>
    </location>
</feature>
<dbReference type="EMBL" id="BAAANY010000032">
    <property type="protein sequence ID" value="GAA1709066.1"/>
    <property type="molecule type" value="Genomic_DNA"/>
</dbReference>
<evidence type="ECO:0000256" key="1">
    <source>
        <dbReference type="ARBA" id="ARBA00004429"/>
    </source>
</evidence>
<accession>A0ABN2IPC4</accession>
<dbReference type="PANTHER" id="PTHR23513:SF9">
    <property type="entry name" value="ENTEROBACTIN EXPORTER ENTS"/>
    <property type="match status" value="1"/>
</dbReference>
<dbReference type="CDD" id="cd06173">
    <property type="entry name" value="MFS_MefA_like"/>
    <property type="match status" value="1"/>
</dbReference>
<feature type="transmembrane region" description="Helical" evidence="8">
    <location>
        <begin position="220"/>
        <end position="242"/>
    </location>
</feature>
<evidence type="ECO:0000256" key="5">
    <source>
        <dbReference type="ARBA" id="ARBA00022989"/>
    </source>
</evidence>
<feature type="transmembrane region" description="Helical" evidence="8">
    <location>
        <begin position="25"/>
        <end position="49"/>
    </location>
</feature>
<evidence type="ECO:0000256" key="6">
    <source>
        <dbReference type="ARBA" id="ARBA00023136"/>
    </source>
</evidence>
<keyword evidence="2" id="KW-0813">Transport</keyword>
<organism evidence="10 11">
    <name type="scientific">Fodinicola feengrottensis</name>
    <dbReference type="NCBI Taxonomy" id="435914"/>
    <lineage>
        <taxon>Bacteria</taxon>
        <taxon>Bacillati</taxon>
        <taxon>Actinomycetota</taxon>
        <taxon>Actinomycetes</taxon>
        <taxon>Mycobacteriales</taxon>
        <taxon>Fodinicola</taxon>
    </lineage>
</organism>
<dbReference type="InterPro" id="IPR036259">
    <property type="entry name" value="MFS_trans_sf"/>
</dbReference>
<evidence type="ECO:0000313" key="10">
    <source>
        <dbReference type="EMBL" id="GAA1709066.1"/>
    </source>
</evidence>
<dbReference type="PANTHER" id="PTHR23513">
    <property type="entry name" value="INTEGRAL MEMBRANE EFFLUX PROTEIN-RELATED"/>
    <property type="match status" value="1"/>
</dbReference>
<evidence type="ECO:0000256" key="8">
    <source>
        <dbReference type="SAM" id="Phobius"/>
    </source>
</evidence>
<feature type="transmembrane region" description="Helical" evidence="8">
    <location>
        <begin position="55"/>
        <end position="74"/>
    </location>
</feature>
<dbReference type="Pfam" id="PF05977">
    <property type="entry name" value="MFS_3"/>
    <property type="match status" value="1"/>
</dbReference>
<dbReference type="RefSeq" id="WP_344314278.1">
    <property type="nucleotide sequence ID" value="NZ_BAAANY010000032.1"/>
</dbReference>
<keyword evidence="11" id="KW-1185">Reference proteome</keyword>
<dbReference type="Proteomes" id="UP001500618">
    <property type="component" value="Unassembled WGS sequence"/>
</dbReference>
<feature type="transmembrane region" description="Helical" evidence="8">
    <location>
        <begin position="262"/>
        <end position="284"/>
    </location>
</feature>
<evidence type="ECO:0000313" key="11">
    <source>
        <dbReference type="Proteomes" id="UP001500618"/>
    </source>
</evidence>
<keyword evidence="6 8" id="KW-0472">Membrane</keyword>
<evidence type="ECO:0000256" key="7">
    <source>
        <dbReference type="SAM" id="MobiDB-lite"/>
    </source>
</evidence>
<proteinExistence type="predicted"/>
<evidence type="ECO:0000259" key="9">
    <source>
        <dbReference type="PROSITE" id="PS50850"/>
    </source>
</evidence>
<feature type="transmembrane region" description="Helical" evidence="8">
    <location>
        <begin position="354"/>
        <end position="377"/>
    </location>
</feature>
<feature type="transmembrane region" description="Helical" evidence="8">
    <location>
        <begin position="179"/>
        <end position="199"/>
    </location>
</feature>
<feature type="transmembrane region" description="Helical" evidence="8">
    <location>
        <begin position="383"/>
        <end position="404"/>
    </location>
</feature>
<keyword evidence="3" id="KW-1003">Cell membrane</keyword>
<dbReference type="InterPro" id="IPR020846">
    <property type="entry name" value="MFS_dom"/>
</dbReference>
<dbReference type="InterPro" id="IPR010290">
    <property type="entry name" value="TM_effector"/>
</dbReference>
<comment type="caution">
    <text evidence="10">The sequence shown here is derived from an EMBL/GenBank/DDBJ whole genome shotgun (WGS) entry which is preliminary data.</text>
</comment>
<feature type="transmembrane region" description="Helical" evidence="8">
    <location>
        <begin position="113"/>
        <end position="131"/>
    </location>
</feature>
<evidence type="ECO:0000256" key="3">
    <source>
        <dbReference type="ARBA" id="ARBA00022475"/>
    </source>
</evidence>
<reference evidence="10 11" key="1">
    <citation type="journal article" date="2019" name="Int. J. Syst. Evol. Microbiol.">
        <title>The Global Catalogue of Microorganisms (GCM) 10K type strain sequencing project: providing services to taxonomists for standard genome sequencing and annotation.</title>
        <authorList>
            <consortium name="The Broad Institute Genomics Platform"/>
            <consortium name="The Broad Institute Genome Sequencing Center for Infectious Disease"/>
            <person name="Wu L."/>
            <person name="Ma J."/>
        </authorList>
    </citation>
    <scope>NUCLEOTIDE SEQUENCE [LARGE SCALE GENOMIC DNA]</scope>
    <source>
        <strain evidence="10 11">JCM 14718</strain>
    </source>
</reference>
<name>A0ABN2IPC4_9ACTN</name>
<gene>
    <name evidence="10" type="ORF">GCM10009765_68170</name>
</gene>
<dbReference type="SUPFAM" id="SSF103473">
    <property type="entry name" value="MFS general substrate transporter"/>
    <property type="match status" value="1"/>
</dbReference>
<feature type="region of interest" description="Disordered" evidence="7">
    <location>
        <begin position="412"/>
        <end position="432"/>
    </location>
</feature>
<keyword evidence="4 8" id="KW-0812">Transmembrane</keyword>
<evidence type="ECO:0000256" key="2">
    <source>
        <dbReference type="ARBA" id="ARBA00022448"/>
    </source>
</evidence>
<feature type="transmembrane region" description="Helical" evidence="8">
    <location>
        <begin position="291"/>
        <end position="308"/>
    </location>
</feature>
<feature type="domain" description="Major facilitator superfamily (MFS) profile" evidence="9">
    <location>
        <begin position="220"/>
        <end position="432"/>
    </location>
</feature>
<keyword evidence="5 8" id="KW-1133">Transmembrane helix</keyword>
<sequence>MTLLRWLRTAAIDTKPLKHTDFRRLWAGNAVSFVGFQLTAVAVSVQVFAVSGSSLWVGALGAAALVPLVLFGLAGGAISDAFDRRVVLLVSSVVTWMSTWGLFFQALLGMRSIALIFALVALQSAGFAVTSPTRSAIIPRLLPVDLVPSANTLNFTASNVGTIAGPLLAGVLVAHGSYAIAYGLDAVLFTFALYAAIRLPAMPPSGPKSPPGLRSIVEGLAFIATRPVLLASFAVDIVAMVLAMPRSLFPEIGADRFGGGEAVGWLFAAISIGSVVGGLASGWIGRVRRQGVALLVAVTGWGVAVTLSGLAGHLWLAVVLLAFAGMADLVSGVYRQTILQVYAPDEMRGRMQGVFTVVVAGGPRLGDVRAGVVAASLGASASWVGGGIVCVIVVLMVALFVPAIRNYTSAEASPAALPTPPEPARAEPPSCT</sequence>
<protein>
    <submittedName>
        <fullName evidence="10">MFS transporter</fullName>
    </submittedName>
</protein>
<comment type="subcellular location">
    <subcellularLocation>
        <location evidence="1">Cell inner membrane</location>
        <topology evidence="1">Multi-pass membrane protein</topology>
    </subcellularLocation>
</comment>
<evidence type="ECO:0000256" key="4">
    <source>
        <dbReference type="ARBA" id="ARBA00022692"/>
    </source>
</evidence>
<feature type="transmembrane region" description="Helical" evidence="8">
    <location>
        <begin position="314"/>
        <end position="334"/>
    </location>
</feature>
<dbReference type="Gene3D" id="1.20.1250.20">
    <property type="entry name" value="MFS general substrate transporter like domains"/>
    <property type="match status" value="1"/>
</dbReference>